<evidence type="ECO:0000256" key="4">
    <source>
        <dbReference type="ARBA" id="ARBA00022989"/>
    </source>
</evidence>
<name>A0ABQ4PA95_9GAMM</name>
<protein>
    <submittedName>
        <fullName evidence="7">Protein LrgA</fullName>
    </submittedName>
</protein>
<keyword evidence="5 6" id="KW-0472">Membrane</keyword>
<proteinExistence type="predicted"/>
<evidence type="ECO:0000256" key="3">
    <source>
        <dbReference type="ARBA" id="ARBA00022692"/>
    </source>
</evidence>
<feature type="transmembrane region" description="Helical" evidence="6">
    <location>
        <begin position="62"/>
        <end position="83"/>
    </location>
</feature>
<keyword evidence="4 6" id="KW-1133">Transmembrane helix</keyword>
<gene>
    <name evidence="7" type="primary">lrgA</name>
    <name evidence="7" type="ORF">TUM4630_10140</name>
</gene>
<evidence type="ECO:0000256" key="2">
    <source>
        <dbReference type="ARBA" id="ARBA00022475"/>
    </source>
</evidence>
<feature type="transmembrane region" description="Helical" evidence="6">
    <location>
        <begin position="95"/>
        <end position="122"/>
    </location>
</feature>
<evidence type="ECO:0000313" key="7">
    <source>
        <dbReference type="EMBL" id="GIU44448.1"/>
    </source>
</evidence>
<evidence type="ECO:0000256" key="6">
    <source>
        <dbReference type="SAM" id="Phobius"/>
    </source>
</evidence>
<evidence type="ECO:0000313" key="8">
    <source>
        <dbReference type="Proteomes" id="UP000761574"/>
    </source>
</evidence>
<organism evidence="7 8">
    <name type="scientific">Shewanella algidipiscicola</name>
    <dbReference type="NCBI Taxonomy" id="614070"/>
    <lineage>
        <taxon>Bacteria</taxon>
        <taxon>Pseudomonadati</taxon>
        <taxon>Pseudomonadota</taxon>
        <taxon>Gammaproteobacteria</taxon>
        <taxon>Alteromonadales</taxon>
        <taxon>Shewanellaceae</taxon>
        <taxon>Shewanella</taxon>
    </lineage>
</organism>
<comment type="subcellular location">
    <subcellularLocation>
        <location evidence="1">Cell membrane</location>
        <topology evidence="1">Multi-pass membrane protein</topology>
    </subcellularLocation>
</comment>
<dbReference type="EMBL" id="BPFB01000009">
    <property type="protein sequence ID" value="GIU44448.1"/>
    <property type="molecule type" value="Genomic_DNA"/>
</dbReference>
<comment type="caution">
    <text evidence="7">The sequence shown here is derived from an EMBL/GenBank/DDBJ whole genome shotgun (WGS) entry which is preliminary data.</text>
</comment>
<accession>A0ABQ4PA95</accession>
<feature type="transmembrane region" description="Helical" evidence="6">
    <location>
        <begin position="37"/>
        <end position="55"/>
    </location>
</feature>
<dbReference type="RefSeq" id="WP_119977631.1">
    <property type="nucleotide sequence ID" value="NZ_BPFB01000009.1"/>
</dbReference>
<keyword evidence="3 6" id="KW-0812">Transmembrane</keyword>
<dbReference type="PANTHER" id="PTHR33931:SF2">
    <property type="entry name" value="HOLIN-LIKE PROTEIN CIDA"/>
    <property type="match status" value="1"/>
</dbReference>
<evidence type="ECO:0000256" key="5">
    <source>
        <dbReference type="ARBA" id="ARBA00023136"/>
    </source>
</evidence>
<reference evidence="7 8" key="1">
    <citation type="submission" date="2021-05" db="EMBL/GenBank/DDBJ databases">
        <title>Molecular characterization for Shewanella algae harboring chromosomal blaOXA-55-like strains isolated from clinical and environment sample.</title>
        <authorList>
            <person name="Ohama Y."/>
            <person name="Aoki K."/>
            <person name="Harada S."/>
            <person name="Moriya K."/>
            <person name="Ishii Y."/>
            <person name="Tateda K."/>
        </authorList>
    </citation>
    <scope>NUCLEOTIDE SEQUENCE [LARGE SCALE GENOMIC DNA]</scope>
    <source>
        <strain evidence="7 8">LMG 23746</strain>
    </source>
</reference>
<sequence length="146" mass="16082">MSDSFLSLKRLLQTLLQVGLLCLLALSAQWLVNILSLPIPSSVVGLLGLFGLLALNWLPERFVAVGATWLLGELLLFFIPPVVASLHYAPLFEQYGVSLLLTLVLGSICVLLITGVVIDCVFRFEHRRNRRKSELAATTQSTRVGH</sequence>
<dbReference type="Proteomes" id="UP000761574">
    <property type="component" value="Unassembled WGS sequence"/>
</dbReference>
<dbReference type="InterPro" id="IPR005538">
    <property type="entry name" value="LrgA/CidA"/>
</dbReference>
<keyword evidence="8" id="KW-1185">Reference proteome</keyword>
<dbReference type="Pfam" id="PF03788">
    <property type="entry name" value="LrgA"/>
    <property type="match status" value="1"/>
</dbReference>
<keyword evidence="2" id="KW-1003">Cell membrane</keyword>
<evidence type="ECO:0000256" key="1">
    <source>
        <dbReference type="ARBA" id="ARBA00004651"/>
    </source>
</evidence>
<dbReference type="PANTHER" id="PTHR33931">
    <property type="entry name" value="HOLIN-LIKE PROTEIN CIDA-RELATED"/>
    <property type="match status" value="1"/>
</dbReference>